<evidence type="ECO:0000259" key="6">
    <source>
        <dbReference type="Pfam" id="PF01494"/>
    </source>
</evidence>
<keyword evidence="2" id="KW-0285">Flavoprotein</keyword>
<comment type="similarity">
    <text evidence="1">Belongs to the paxM FAD-dependent monooxygenase family.</text>
</comment>
<evidence type="ECO:0000256" key="4">
    <source>
        <dbReference type="ARBA" id="ARBA00023002"/>
    </source>
</evidence>
<sequence>MSTRLDTDRNMADTDTTRSKPFRAIIVGAGIVGLTLSHALQLAKIDHVVLEEHDKLKSVKGAALILWLNAERIFDQFGFMQNILKTTTPVITEHRRWSDGTINGSRSTMHRFQQLFGVAPVLFDRQSCVAHLYDNFPYKSTVRLNKRRDYRAHQHRCSRSAYRRHCGRWR</sequence>
<dbReference type="AlphaFoldDB" id="A0A6A5S037"/>
<dbReference type="PANTHER" id="PTHR47356:SF2">
    <property type="entry name" value="FAD-BINDING DOMAIN-CONTAINING PROTEIN-RELATED"/>
    <property type="match status" value="1"/>
</dbReference>
<protein>
    <recommendedName>
        <fullName evidence="6">FAD-binding domain-containing protein</fullName>
    </recommendedName>
</protein>
<keyword evidence="5" id="KW-0472">Membrane</keyword>
<keyword evidence="3" id="KW-0274">FAD</keyword>
<dbReference type="InterPro" id="IPR002938">
    <property type="entry name" value="FAD-bd"/>
</dbReference>
<evidence type="ECO:0000256" key="3">
    <source>
        <dbReference type="ARBA" id="ARBA00022827"/>
    </source>
</evidence>
<dbReference type="GeneID" id="54344848"/>
<dbReference type="Gene3D" id="3.50.50.60">
    <property type="entry name" value="FAD/NAD(P)-binding domain"/>
    <property type="match status" value="1"/>
</dbReference>
<dbReference type="SUPFAM" id="SSF51905">
    <property type="entry name" value="FAD/NAD(P)-binding domain"/>
    <property type="match status" value="1"/>
</dbReference>
<proteinExistence type="inferred from homology"/>
<evidence type="ECO:0000313" key="8">
    <source>
        <dbReference type="Proteomes" id="UP000800082"/>
    </source>
</evidence>
<dbReference type="InterPro" id="IPR036188">
    <property type="entry name" value="FAD/NAD-bd_sf"/>
</dbReference>
<dbReference type="PANTHER" id="PTHR47356">
    <property type="entry name" value="FAD-DEPENDENT MONOOXYGENASE ASQG-RELATED"/>
    <property type="match status" value="1"/>
</dbReference>
<dbReference type="RefSeq" id="XP_033454289.1">
    <property type="nucleotide sequence ID" value="XM_033587202.1"/>
</dbReference>
<evidence type="ECO:0000256" key="1">
    <source>
        <dbReference type="ARBA" id="ARBA00007992"/>
    </source>
</evidence>
<keyword evidence="4" id="KW-0560">Oxidoreductase</keyword>
<dbReference type="EMBL" id="ML978956">
    <property type="protein sequence ID" value="KAF1934041.1"/>
    <property type="molecule type" value="Genomic_DNA"/>
</dbReference>
<gene>
    <name evidence="7" type="ORF">M421DRAFT_111089</name>
</gene>
<accession>A0A6A5S037</accession>
<keyword evidence="8" id="KW-1185">Reference proteome</keyword>
<reference evidence="7" key="1">
    <citation type="journal article" date="2020" name="Stud. Mycol.">
        <title>101 Dothideomycetes genomes: a test case for predicting lifestyles and emergence of pathogens.</title>
        <authorList>
            <person name="Haridas S."/>
            <person name="Albert R."/>
            <person name="Binder M."/>
            <person name="Bloem J."/>
            <person name="Labutti K."/>
            <person name="Salamov A."/>
            <person name="Andreopoulos B."/>
            <person name="Baker S."/>
            <person name="Barry K."/>
            <person name="Bills G."/>
            <person name="Bluhm B."/>
            <person name="Cannon C."/>
            <person name="Castanera R."/>
            <person name="Culley D."/>
            <person name="Daum C."/>
            <person name="Ezra D."/>
            <person name="Gonzalez J."/>
            <person name="Henrissat B."/>
            <person name="Kuo A."/>
            <person name="Liang C."/>
            <person name="Lipzen A."/>
            <person name="Lutzoni F."/>
            <person name="Magnuson J."/>
            <person name="Mondo S."/>
            <person name="Nolan M."/>
            <person name="Ohm R."/>
            <person name="Pangilinan J."/>
            <person name="Park H.-J."/>
            <person name="Ramirez L."/>
            <person name="Alfaro M."/>
            <person name="Sun H."/>
            <person name="Tritt A."/>
            <person name="Yoshinaga Y."/>
            <person name="Zwiers L.-H."/>
            <person name="Turgeon B."/>
            <person name="Goodwin S."/>
            <person name="Spatafora J."/>
            <person name="Crous P."/>
            <person name="Grigoriev I."/>
        </authorList>
    </citation>
    <scope>NUCLEOTIDE SEQUENCE</scope>
    <source>
        <strain evidence="7">CBS 183.55</strain>
    </source>
</reference>
<dbReference type="GO" id="GO:0071949">
    <property type="term" value="F:FAD binding"/>
    <property type="evidence" value="ECO:0007669"/>
    <property type="project" value="InterPro"/>
</dbReference>
<dbReference type="Pfam" id="PF01494">
    <property type="entry name" value="FAD_binding_3"/>
    <property type="match status" value="1"/>
</dbReference>
<feature type="domain" description="FAD-binding" evidence="6">
    <location>
        <begin position="24"/>
        <end position="96"/>
    </location>
</feature>
<dbReference type="Proteomes" id="UP000800082">
    <property type="component" value="Unassembled WGS sequence"/>
</dbReference>
<evidence type="ECO:0000256" key="2">
    <source>
        <dbReference type="ARBA" id="ARBA00022630"/>
    </source>
</evidence>
<feature type="transmembrane region" description="Helical" evidence="5">
    <location>
        <begin position="21"/>
        <end position="40"/>
    </location>
</feature>
<name>A0A6A5S037_9PLEO</name>
<dbReference type="OrthoDB" id="2431938at2759"/>
<keyword evidence="5" id="KW-1133">Transmembrane helix</keyword>
<dbReference type="GO" id="GO:0004497">
    <property type="term" value="F:monooxygenase activity"/>
    <property type="evidence" value="ECO:0007669"/>
    <property type="project" value="InterPro"/>
</dbReference>
<dbReference type="InterPro" id="IPR050562">
    <property type="entry name" value="FAD_mOase_fung"/>
</dbReference>
<evidence type="ECO:0000313" key="7">
    <source>
        <dbReference type="EMBL" id="KAF1934041.1"/>
    </source>
</evidence>
<keyword evidence="5" id="KW-0812">Transmembrane</keyword>
<organism evidence="7 8">
    <name type="scientific">Didymella exigua CBS 183.55</name>
    <dbReference type="NCBI Taxonomy" id="1150837"/>
    <lineage>
        <taxon>Eukaryota</taxon>
        <taxon>Fungi</taxon>
        <taxon>Dikarya</taxon>
        <taxon>Ascomycota</taxon>
        <taxon>Pezizomycotina</taxon>
        <taxon>Dothideomycetes</taxon>
        <taxon>Pleosporomycetidae</taxon>
        <taxon>Pleosporales</taxon>
        <taxon>Pleosporineae</taxon>
        <taxon>Didymellaceae</taxon>
        <taxon>Didymella</taxon>
    </lineage>
</organism>
<evidence type="ECO:0000256" key="5">
    <source>
        <dbReference type="SAM" id="Phobius"/>
    </source>
</evidence>